<feature type="transmembrane region" description="Helical" evidence="8">
    <location>
        <begin position="226"/>
        <end position="248"/>
    </location>
</feature>
<evidence type="ECO:0000256" key="8">
    <source>
        <dbReference type="SAM" id="Phobius"/>
    </source>
</evidence>
<dbReference type="AlphaFoldDB" id="A0A182MTB4"/>
<dbReference type="GO" id="GO:0007635">
    <property type="term" value="P:chemosensory behavior"/>
    <property type="evidence" value="ECO:0007669"/>
    <property type="project" value="TreeGrafter"/>
</dbReference>
<dbReference type="EMBL" id="AXCM01001062">
    <property type="status" value="NOT_ANNOTATED_CDS"/>
    <property type="molecule type" value="Genomic_DNA"/>
</dbReference>
<dbReference type="GO" id="GO:0030424">
    <property type="term" value="C:axon"/>
    <property type="evidence" value="ECO:0007669"/>
    <property type="project" value="TreeGrafter"/>
</dbReference>
<organism evidence="9 10">
    <name type="scientific">Anopheles culicifacies</name>
    <dbReference type="NCBI Taxonomy" id="139723"/>
    <lineage>
        <taxon>Eukaryota</taxon>
        <taxon>Metazoa</taxon>
        <taxon>Ecdysozoa</taxon>
        <taxon>Arthropoda</taxon>
        <taxon>Hexapoda</taxon>
        <taxon>Insecta</taxon>
        <taxon>Pterygota</taxon>
        <taxon>Neoptera</taxon>
        <taxon>Endopterygota</taxon>
        <taxon>Diptera</taxon>
        <taxon>Nematocera</taxon>
        <taxon>Culicoidea</taxon>
        <taxon>Culicidae</taxon>
        <taxon>Anophelinae</taxon>
        <taxon>Anopheles</taxon>
        <taxon>culicifacies species complex</taxon>
    </lineage>
</organism>
<reference evidence="9" key="2">
    <citation type="submission" date="2020-05" db="UniProtKB">
        <authorList>
            <consortium name="EnsemblMetazoa"/>
        </authorList>
    </citation>
    <scope>IDENTIFICATION</scope>
    <source>
        <strain evidence="9">A-37</strain>
    </source>
</reference>
<dbReference type="GO" id="GO:0007165">
    <property type="term" value="P:signal transduction"/>
    <property type="evidence" value="ECO:0007669"/>
    <property type="project" value="UniProtKB-KW"/>
</dbReference>
<evidence type="ECO:0000313" key="10">
    <source>
        <dbReference type="Proteomes" id="UP000075883"/>
    </source>
</evidence>
<accession>A0A182MTB4</accession>
<dbReference type="Pfam" id="PF08395">
    <property type="entry name" value="7tm_7"/>
    <property type="match status" value="2"/>
</dbReference>
<evidence type="ECO:0000256" key="4">
    <source>
        <dbReference type="ARBA" id="ARBA00022989"/>
    </source>
</evidence>
<evidence type="ECO:0000256" key="6">
    <source>
        <dbReference type="ARBA" id="ARBA00023170"/>
    </source>
</evidence>
<dbReference type="GO" id="GO:0005886">
    <property type="term" value="C:plasma membrane"/>
    <property type="evidence" value="ECO:0007669"/>
    <property type="project" value="UniProtKB-SubCell"/>
</dbReference>
<dbReference type="GO" id="GO:0050909">
    <property type="term" value="P:sensory perception of taste"/>
    <property type="evidence" value="ECO:0007669"/>
    <property type="project" value="InterPro"/>
</dbReference>
<keyword evidence="10" id="KW-1185">Reference proteome</keyword>
<dbReference type="GO" id="GO:0008049">
    <property type="term" value="P:male courtship behavior"/>
    <property type="evidence" value="ECO:0007669"/>
    <property type="project" value="TreeGrafter"/>
</dbReference>
<feature type="transmembrane region" description="Helical" evidence="8">
    <location>
        <begin position="379"/>
        <end position="400"/>
    </location>
</feature>
<reference evidence="10" key="1">
    <citation type="submission" date="2013-09" db="EMBL/GenBank/DDBJ databases">
        <title>The Genome Sequence of Anopheles culicifacies species A.</title>
        <authorList>
            <consortium name="The Broad Institute Genomics Platform"/>
            <person name="Neafsey D.E."/>
            <person name="Besansky N."/>
            <person name="Howell P."/>
            <person name="Walton C."/>
            <person name="Young S.K."/>
            <person name="Zeng Q."/>
            <person name="Gargeya S."/>
            <person name="Fitzgerald M."/>
            <person name="Haas B."/>
            <person name="Abouelleil A."/>
            <person name="Allen A.W."/>
            <person name="Alvarado L."/>
            <person name="Arachchi H.M."/>
            <person name="Berlin A.M."/>
            <person name="Chapman S.B."/>
            <person name="Gainer-Dewar J."/>
            <person name="Goldberg J."/>
            <person name="Griggs A."/>
            <person name="Gujja S."/>
            <person name="Hansen M."/>
            <person name="Howarth C."/>
            <person name="Imamovic A."/>
            <person name="Ireland A."/>
            <person name="Larimer J."/>
            <person name="McCowan C."/>
            <person name="Murphy C."/>
            <person name="Pearson M."/>
            <person name="Poon T.W."/>
            <person name="Priest M."/>
            <person name="Roberts A."/>
            <person name="Saif S."/>
            <person name="Shea T."/>
            <person name="Sisk P."/>
            <person name="Sykes S."/>
            <person name="Wortman J."/>
            <person name="Nusbaum C."/>
            <person name="Birren B."/>
        </authorList>
    </citation>
    <scope>NUCLEOTIDE SEQUENCE [LARGE SCALE GENOMIC DNA]</scope>
    <source>
        <strain evidence="10">A-37</strain>
    </source>
</reference>
<feature type="transmembrane region" description="Helical" evidence="8">
    <location>
        <begin position="465"/>
        <end position="491"/>
    </location>
</feature>
<feature type="transmembrane region" description="Helical" evidence="8">
    <location>
        <begin position="412"/>
        <end position="434"/>
    </location>
</feature>
<dbReference type="EnsemblMetazoa" id="ACUA025784-RA">
    <property type="protein sequence ID" value="ACUA025784-PA"/>
    <property type="gene ID" value="ACUA025784"/>
</dbReference>
<dbReference type="GO" id="GO:0043025">
    <property type="term" value="C:neuronal cell body"/>
    <property type="evidence" value="ECO:0007669"/>
    <property type="project" value="TreeGrafter"/>
</dbReference>
<keyword evidence="4 8" id="KW-1133">Transmembrane helix</keyword>
<feature type="transmembrane region" description="Helical" evidence="8">
    <location>
        <begin position="577"/>
        <end position="598"/>
    </location>
</feature>
<dbReference type="PANTHER" id="PTHR21143:SF134">
    <property type="entry name" value="GUSTATORY RECEPTOR"/>
    <property type="match status" value="1"/>
</dbReference>
<dbReference type="GO" id="GO:0030425">
    <property type="term" value="C:dendrite"/>
    <property type="evidence" value="ECO:0007669"/>
    <property type="project" value="TreeGrafter"/>
</dbReference>
<evidence type="ECO:0000256" key="5">
    <source>
        <dbReference type="ARBA" id="ARBA00023136"/>
    </source>
</evidence>
<keyword evidence="7" id="KW-0807">Transducer</keyword>
<dbReference type="InterPro" id="IPR013604">
    <property type="entry name" value="7TM_chemorcpt"/>
</dbReference>
<evidence type="ECO:0000313" key="9">
    <source>
        <dbReference type="EnsemblMetazoa" id="ACUA025784-PA"/>
    </source>
</evidence>
<dbReference type="PANTHER" id="PTHR21143">
    <property type="entry name" value="INVERTEBRATE GUSTATORY RECEPTOR"/>
    <property type="match status" value="1"/>
</dbReference>
<feature type="transmembrane region" description="Helical" evidence="8">
    <location>
        <begin position="40"/>
        <end position="65"/>
    </location>
</feature>
<protein>
    <recommendedName>
        <fullName evidence="11">Gustatory receptor</fullName>
    </recommendedName>
</protein>
<feature type="transmembrane region" description="Helical" evidence="8">
    <location>
        <begin position="618"/>
        <end position="635"/>
    </location>
</feature>
<keyword evidence="5 8" id="KW-0472">Membrane</keyword>
<feature type="transmembrane region" description="Helical" evidence="8">
    <location>
        <begin position="161"/>
        <end position="184"/>
    </location>
</feature>
<keyword evidence="6" id="KW-0675">Receptor</keyword>
<evidence type="ECO:0000256" key="3">
    <source>
        <dbReference type="ARBA" id="ARBA00022692"/>
    </source>
</evidence>
<dbReference type="Proteomes" id="UP000075883">
    <property type="component" value="Unassembled WGS sequence"/>
</dbReference>
<feature type="transmembrane region" description="Helical" evidence="8">
    <location>
        <begin position="131"/>
        <end position="149"/>
    </location>
</feature>
<proteinExistence type="predicted"/>
<evidence type="ECO:0000256" key="7">
    <source>
        <dbReference type="ARBA" id="ARBA00023224"/>
    </source>
</evidence>
<feature type="transmembrane region" description="Helical" evidence="8">
    <location>
        <begin position="71"/>
        <end position="96"/>
    </location>
</feature>
<keyword evidence="3 8" id="KW-0812">Transmembrane</keyword>
<sequence length="708" mass="83696">MSSYYRRHARIFQVAGLLYLLPCSYNPKTDQFEQQLTNKLAFVFGIITTIPCWYFDLKFMTAFYLENISPIMAIVGCIEIALYVSIVSCTMLNTFVRRKRYTRLLNVLFHADWLLDRYENLETEFDNRRHFVAFMVAVITMVCCNMFYHRDMNVRLMSLSVAMKIFGICYLTVVHRICVGAIGVRMKQLRAFCQLHQMRHHAQEQTVRYFIERFEHYATQLQQIDYCFSFPLTMIILLVLIEMVYLLFDVFTILELGRPAIMENLEIDYVQWALRQLWQTIYGAVVLVTVTGCQNTCDQLHQTAQLVQHLHDEQNRNSRMAKRIQRFLLHNLDRKTTFSACGMFDIDYAMLYMVFSSIFTYMVILIHKADQFETNFKSSLVIFVINLTLASLHMCFDWHQIWNGERAHTSRIFHFLFLLHIVTFPMTIVYMLLLSFTKRVRIAKLYNELFTDRSWRFFGERTSGWYVSCLWLGRFTTAVIIGGAFYLFVLILTGNEQITQFPLTVTILEAIRLYVTLISILIYVVCVLAIKMRFKQIQERVQRFGASMNTCRQWNIFLHHYDVGVSMVNEINDNFSVLLLMILVEVQVQLTNQFYILYCSMQLGMAPAVSKMMMWHTQFWESLFLLILLLVGYACDSCHDQVRWKRLYIRCHRLKMVDCDVGALYFKYISCAIQQEHFIQLQETARLGGWYGIIWVAVETQADAEWQQ</sequence>
<feature type="transmembrane region" description="Helical" evidence="8">
    <location>
        <begin position="348"/>
        <end position="367"/>
    </location>
</feature>
<evidence type="ECO:0008006" key="11">
    <source>
        <dbReference type="Google" id="ProtNLM"/>
    </source>
</evidence>
<keyword evidence="2" id="KW-1003">Cell membrane</keyword>
<evidence type="ECO:0000256" key="2">
    <source>
        <dbReference type="ARBA" id="ARBA00022475"/>
    </source>
</evidence>
<feature type="transmembrane region" description="Helical" evidence="8">
    <location>
        <begin position="511"/>
        <end position="530"/>
    </location>
</feature>
<comment type="subcellular location">
    <subcellularLocation>
        <location evidence="1">Cell membrane</location>
        <topology evidence="1">Multi-pass membrane protein</topology>
    </subcellularLocation>
</comment>
<name>A0A182MTB4_9DIPT</name>
<dbReference type="VEuPathDB" id="VectorBase:ACUA025784"/>
<evidence type="ECO:0000256" key="1">
    <source>
        <dbReference type="ARBA" id="ARBA00004651"/>
    </source>
</evidence>